<dbReference type="PANTHER" id="PTHR31506">
    <property type="entry name" value="BES1/BZR1 HOMOLOG PROTEIN 3-RELATED"/>
    <property type="match status" value="1"/>
</dbReference>
<evidence type="ECO:0000256" key="4">
    <source>
        <dbReference type="ARBA" id="ARBA00023163"/>
    </source>
</evidence>
<dbReference type="Pfam" id="PF05687">
    <property type="entry name" value="BES1_N"/>
    <property type="match status" value="1"/>
</dbReference>
<dbReference type="EMBL" id="JBDFQZ010000006">
    <property type="protein sequence ID" value="KAK9715969.1"/>
    <property type="molecule type" value="Genomic_DNA"/>
</dbReference>
<keyword evidence="2 5" id="KW-0805">Transcription regulation</keyword>
<dbReference type="AlphaFoldDB" id="A0AAW1KBZ2"/>
<evidence type="ECO:0000259" key="6">
    <source>
        <dbReference type="Pfam" id="PF05687"/>
    </source>
</evidence>
<sequence>MIMKKGKQIRARGCIKDSRRPWVVHRVTKKGVVTSLRFPTEKEREQNKEREKRRREISRRIYSGLRVYGNYKLPRHADNNDLLKALCGEAGWCVEEDGTLYRKSAPAKTAAADMGMLSQVSSIIPGVTLEEQSHYNRSHVSIEESAREDGVNLTLSLSLPGYN</sequence>
<proteinExistence type="inferred from homology"/>
<dbReference type="GO" id="GO:0009742">
    <property type="term" value="P:brassinosteroid mediated signaling pathway"/>
    <property type="evidence" value="ECO:0007669"/>
    <property type="project" value="UniProtKB-UniRule"/>
</dbReference>
<dbReference type="Proteomes" id="UP001443914">
    <property type="component" value="Unassembled WGS sequence"/>
</dbReference>
<dbReference type="PANTHER" id="PTHR31506:SF21">
    <property type="entry name" value="PROTEIN BZR1 HOMOLOG"/>
    <property type="match status" value="1"/>
</dbReference>
<evidence type="ECO:0000313" key="8">
    <source>
        <dbReference type="Proteomes" id="UP001443914"/>
    </source>
</evidence>
<feature type="domain" description="BES1/BZR1 plant transcription factor N-terminal" evidence="6">
    <location>
        <begin position="37"/>
        <end position="125"/>
    </location>
</feature>
<protein>
    <recommendedName>
        <fullName evidence="5">Protein BZR1 homolog</fullName>
    </recommendedName>
    <alternativeName>
        <fullName evidence="5">Protein BRASSINAZOLE-RESISTANT 1 homolog</fullName>
    </alternativeName>
</protein>
<evidence type="ECO:0000256" key="1">
    <source>
        <dbReference type="ARBA" id="ARBA00005909"/>
    </source>
</evidence>
<organism evidence="7 8">
    <name type="scientific">Saponaria officinalis</name>
    <name type="common">Common soapwort</name>
    <name type="synonym">Lychnis saponaria</name>
    <dbReference type="NCBI Taxonomy" id="3572"/>
    <lineage>
        <taxon>Eukaryota</taxon>
        <taxon>Viridiplantae</taxon>
        <taxon>Streptophyta</taxon>
        <taxon>Embryophyta</taxon>
        <taxon>Tracheophyta</taxon>
        <taxon>Spermatophyta</taxon>
        <taxon>Magnoliopsida</taxon>
        <taxon>eudicotyledons</taxon>
        <taxon>Gunneridae</taxon>
        <taxon>Pentapetalae</taxon>
        <taxon>Caryophyllales</taxon>
        <taxon>Caryophyllaceae</taxon>
        <taxon>Caryophylleae</taxon>
        <taxon>Saponaria</taxon>
    </lineage>
</organism>
<comment type="function">
    <text evidence="5">Functions in brassinosteroid signaling. May function as transcriptional repressor.</text>
</comment>
<keyword evidence="5" id="KW-1070">Brassinosteroid signaling pathway</keyword>
<gene>
    <name evidence="7" type="ORF">RND81_06G202500</name>
</gene>
<keyword evidence="3 5" id="KW-0238">DNA-binding</keyword>
<comment type="similarity">
    <text evidence="1 5">Belongs to the BZR/LAT61 family.</text>
</comment>
<keyword evidence="8" id="KW-1185">Reference proteome</keyword>
<dbReference type="GO" id="GO:0006351">
    <property type="term" value="P:DNA-templated transcription"/>
    <property type="evidence" value="ECO:0007669"/>
    <property type="project" value="InterPro"/>
</dbReference>
<evidence type="ECO:0000256" key="3">
    <source>
        <dbReference type="ARBA" id="ARBA00023125"/>
    </source>
</evidence>
<name>A0AAW1KBZ2_SAPOF</name>
<dbReference type="GO" id="GO:0005634">
    <property type="term" value="C:nucleus"/>
    <property type="evidence" value="ECO:0007669"/>
    <property type="project" value="UniProtKB-SubCell"/>
</dbReference>
<evidence type="ECO:0000256" key="5">
    <source>
        <dbReference type="RuleBase" id="RU369040"/>
    </source>
</evidence>
<dbReference type="GO" id="GO:0003677">
    <property type="term" value="F:DNA binding"/>
    <property type="evidence" value="ECO:0007669"/>
    <property type="project" value="UniProtKB-UniRule"/>
</dbReference>
<evidence type="ECO:0000313" key="7">
    <source>
        <dbReference type="EMBL" id="KAK9715969.1"/>
    </source>
</evidence>
<reference evidence="7" key="1">
    <citation type="submission" date="2024-03" db="EMBL/GenBank/DDBJ databases">
        <title>WGS assembly of Saponaria officinalis var. Norfolk2.</title>
        <authorList>
            <person name="Jenkins J."/>
            <person name="Shu S."/>
            <person name="Grimwood J."/>
            <person name="Barry K."/>
            <person name="Goodstein D."/>
            <person name="Schmutz J."/>
            <person name="Leebens-Mack J."/>
            <person name="Osbourn A."/>
        </authorList>
    </citation>
    <scope>NUCLEOTIDE SEQUENCE [LARGE SCALE GENOMIC DNA]</scope>
    <source>
        <strain evidence="7">JIC</strain>
    </source>
</reference>
<dbReference type="GO" id="GO:0003700">
    <property type="term" value="F:DNA-binding transcription factor activity"/>
    <property type="evidence" value="ECO:0007669"/>
    <property type="project" value="UniProtKB-UniRule"/>
</dbReference>
<comment type="subcellular location">
    <subcellularLocation>
        <location evidence="5">Nucleus</location>
    </subcellularLocation>
</comment>
<comment type="caution">
    <text evidence="7">The sequence shown here is derived from an EMBL/GenBank/DDBJ whole genome shotgun (WGS) entry which is preliminary data.</text>
</comment>
<evidence type="ECO:0000256" key="2">
    <source>
        <dbReference type="ARBA" id="ARBA00023015"/>
    </source>
</evidence>
<dbReference type="InterPro" id="IPR008540">
    <property type="entry name" value="BES1_N"/>
</dbReference>
<dbReference type="InterPro" id="IPR033264">
    <property type="entry name" value="BZR"/>
</dbReference>
<keyword evidence="4 5" id="KW-0804">Transcription</keyword>
<accession>A0AAW1KBZ2</accession>